<feature type="compositionally biased region" description="Basic and acidic residues" evidence="1">
    <location>
        <begin position="62"/>
        <end position="72"/>
    </location>
</feature>
<feature type="compositionally biased region" description="Polar residues" evidence="1">
    <location>
        <begin position="273"/>
        <end position="285"/>
    </location>
</feature>
<dbReference type="AlphaFoldDB" id="A0A0H2R801"/>
<evidence type="ECO:0000256" key="1">
    <source>
        <dbReference type="SAM" id="MobiDB-lite"/>
    </source>
</evidence>
<keyword evidence="4" id="KW-1185">Reference proteome</keyword>
<proteinExistence type="predicted"/>
<accession>A0A0H2R801</accession>
<dbReference type="OrthoDB" id="3257342at2759"/>
<dbReference type="Proteomes" id="UP000053477">
    <property type="component" value="Unassembled WGS sequence"/>
</dbReference>
<dbReference type="Pfam" id="PF20149">
    <property type="entry name" value="DUF6532"/>
    <property type="match status" value="1"/>
</dbReference>
<feature type="compositionally biased region" description="Basic and acidic residues" evidence="1">
    <location>
        <begin position="79"/>
        <end position="91"/>
    </location>
</feature>
<dbReference type="EMBL" id="KQ086282">
    <property type="protein sequence ID" value="KLO05638.1"/>
    <property type="molecule type" value="Genomic_DNA"/>
</dbReference>
<reference evidence="3 4" key="1">
    <citation type="submission" date="2015-04" db="EMBL/GenBank/DDBJ databases">
        <title>Complete genome sequence of Schizopora paradoxa KUC8140, a cosmopolitan wood degrader in East Asia.</title>
        <authorList>
            <consortium name="DOE Joint Genome Institute"/>
            <person name="Min B."/>
            <person name="Park H."/>
            <person name="Jang Y."/>
            <person name="Kim J.-J."/>
            <person name="Kim K.H."/>
            <person name="Pangilinan J."/>
            <person name="Lipzen A."/>
            <person name="Riley R."/>
            <person name="Grigoriev I.V."/>
            <person name="Spatafora J.W."/>
            <person name="Choi I.-G."/>
        </authorList>
    </citation>
    <scope>NUCLEOTIDE SEQUENCE [LARGE SCALE GENOMIC DNA]</scope>
    <source>
        <strain evidence="3 4">KUC8140</strain>
    </source>
</reference>
<protein>
    <recommendedName>
        <fullName evidence="2">DUF6532 domain-containing protein</fullName>
    </recommendedName>
</protein>
<name>A0A0H2R801_9AGAM</name>
<evidence type="ECO:0000259" key="2">
    <source>
        <dbReference type="Pfam" id="PF20149"/>
    </source>
</evidence>
<evidence type="ECO:0000313" key="4">
    <source>
        <dbReference type="Proteomes" id="UP000053477"/>
    </source>
</evidence>
<feature type="domain" description="DUF6532" evidence="2">
    <location>
        <begin position="329"/>
        <end position="518"/>
    </location>
</feature>
<feature type="compositionally biased region" description="Polar residues" evidence="1">
    <location>
        <begin position="15"/>
        <end position="48"/>
    </location>
</feature>
<sequence>MAGRNHSVAKGPKRAQTQKSSGVSTSSRGNATTHATQGGNLTTTNRSNRPVHKSNRLLQQEEEQREREEARLLKQQKAQQREATNKRRAQEREEDANGEYLRGPNPVPRKKPNTSRPSSRPASDHEGPIRKKANTSRPPSRPASDYEEPSGEDRNIAYRSLVTSQQAAGRLLQRQSGVAPPANTVPIATTKAKTATFKAPAPENLFDNDEGVELASHSDRDPPMSDVDMDFDPDFDDADPPATTDDDGLSGDELADADVSADEDRSGAISRVIATSKSSRSTSFDGTHADSDDGGDEAGPISERIVIRGRPKNGDLDDATKPYVEYGEKHYRFVLATIDGFPDPSKQLEFVGESMDAIRDKYKIDLPVNGKIEILLKQRGPTMRGEIKTKARALVAFLYGIQEAASQPGGKKKVRELVYSLIENHAFIYKDTKTRKGAFLNDAIQFVINESFFHNFNAIGIFFRHDFCKPDNGISPNVVALIECCLHEWQSGERTKIKFSTEHYAERYAVFCTLLREIEERTGGEGVKRLGRRIGKRALKQAGVDPDGVSIALEDSELAAAAAELGNLSEDEDSADEE</sequence>
<feature type="region of interest" description="Disordered" evidence="1">
    <location>
        <begin position="1"/>
        <end position="313"/>
    </location>
</feature>
<feature type="compositionally biased region" description="Low complexity" evidence="1">
    <location>
        <begin position="184"/>
        <end position="202"/>
    </location>
</feature>
<dbReference type="InParanoid" id="A0A0H2R801"/>
<evidence type="ECO:0000313" key="3">
    <source>
        <dbReference type="EMBL" id="KLO05638.1"/>
    </source>
</evidence>
<organism evidence="3 4">
    <name type="scientific">Schizopora paradoxa</name>
    <dbReference type="NCBI Taxonomy" id="27342"/>
    <lineage>
        <taxon>Eukaryota</taxon>
        <taxon>Fungi</taxon>
        <taxon>Dikarya</taxon>
        <taxon>Basidiomycota</taxon>
        <taxon>Agaricomycotina</taxon>
        <taxon>Agaricomycetes</taxon>
        <taxon>Hymenochaetales</taxon>
        <taxon>Schizoporaceae</taxon>
        <taxon>Schizopora</taxon>
    </lineage>
</organism>
<dbReference type="InterPro" id="IPR045341">
    <property type="entry name" value="DUF6532"/>
</dbReference>
<feature type="compositionally biased region" description="Acidic residues" evidence="1">
    <location>
        <begin position="227"/>
        <end position="261"/>
    </location>
</feature>
<gene>
    <name evidence="3" type="ORF">SCHPADRAFT_896096</name>
</gene>